<evidence type="ECO:0008006" key="6">
    <source>
        <dbReference type="Google" id="ProtNLM"/>
    </source>
</evidence>
<comment type="subcellular location">
    <subcellularLocation>
        <location evidence="1">Virion</location>
    </subcellularLocation>
</comment>
<evidence type="ECO:0000256" key="3">
    <source>
        <dbReference type="SAM" id="MobiDB-lite"/>
    </source>
</evidence>
<feature type="region of interest" description="Disordered" evidence="3">
    <location>
        <begin position="54"/>
        <end position="90"/>
    </location>
</feature>
<keyword evidence="5" id="KW-1185">Reference proteome</keyword>
<dbReference type="Pfam" id="PF11133">
    <property type="entry name" value="Phage_head_fibr"/>
    <property type="match status" value="1"/>
</dbReference>
<dbReference type="Gene3D" id="6.10.140.1630">
    <property type="match status" value="1"/>
</dbReference>
<accession>A0A840C078</accession>
<protein>
    <recommendedName>
        <fullName evidence="6">Head fiber protein</fullName>
    </recommendedName>
</protein>
<gene>
    <name evidence="4" type="ORF">GGR16_002401</name>
</gene>
<comment type="caution">
    <text evidence="4">The sequence shown here is derived from an EMBL/GenBank/DDBJ whole genome shotgun (WGS) entry which is preliminary data.</text>
</comment>
<evidence type="ECO:0000256" key="2">
    <source>
        <dbReference type="ARBA" id="ARBA00022581"/>
    </source>
</evidence>
<dbReference type="RefSeq" id="WP_210289520.1">
    <property type="nucleotide sequence ID" value="NZ_JACIEN010000002.1"/>
</dbReference>
<name>A0A840C078_9HYPH</name>
<reference evidence="4 5" key="1">
    <citation type="submission" date="2020-08" db="EMBL/GenBank/DDBJ databases">
        <title>Genomic Encyclopedia of Type Strains, Phase IV (KMG-IV): sequencing the most valuable type-strain genomes for metagenomic binning, comparative biology and taxonomic classification.</title>
        <authorList>
            <person name="Goeker M."/>
        </authorList>
    </citation>
    <scope>NUCLEOTIDE SEQUENCE [LARGE SCALE GENOMIC DNA]</scope>
    <source>
        <strain evidence="4 5">DSM 103737</strain>
    </source>
</reference>
<organism evidence="4 5">
    <name type="scientific">Chelatococcus caeni</name>
    <dbReference type="NCBI Taxonomy" id="1348468"/>
    <lineage>
        <taxon>Bacteria</taxon>
        <taxon>Pseudomonadati</taxon>
        <taxon>Pseudomonadota</taxon>
        <taxon>Alphaproteobacteria</taxon>
        <taxon>Hyphomicrobiales</taxon>
        <taxon>Chelatococcaceae</taxon>
        <taxon>Chelatococcus</taxon>
    </lineage>
</organism>
<evidence type="ECO:0000313" key="4">
    <source>
        <dbReference type="EMBL" id="MBB4017372.1"/>
    </source>
</evidence>
<dbReference type="Proteomes" id="UP000577362">
    <property type="component" value="Unassembled WGS sequence"/>
</dbReference>
<evidence type="ECO:0000256" key="1">
    <source>
        <dbReference type="ARBA" id="ARBA00004328"/>
    </source>
</evidence>
<dbReference type="InterPro" id="IPR022741">
    <property type="entry name" value="Phage_B103_Gp8"/>
</dbReference>
<dbReference type="EMBL" id="JACIEN010000002">
    <property type="protein sequence ID" value="MBB4017372.1"/>
    <property type="molecule type" value="Genomic_DNA"/>
</dbReference>
<sequence>MSDYAPKGRLAVAELIVGRSISGAGAPAAGIPQSEKGAPNGVATLDEEGKLDAEQFGFGGIGDPAGPLDEGGQMPASQIPAATQTDAGGVRQMAPIADLSDAPTQQDFNDLLAALRDAGILATS</sequence>
<keyword evidence="2" id="KW-0945">Host-virus interaction</keyword>
<evidence type="ECO:0000313" key="5">
    <source>
        <dbReference type="Proteomes" id="UP000577362"/>
    </source>
</evidence>
<proteinExistence type="predicted"/>
<feature type="region of interest" description="Disordered" evidence="3">
    <location>
        <begin position="24"/>
        <end position="43"/>
    </location>
</feature>
<dbReference type="AlphaFoldDB" id="A0A840C078"/>